<dbReference type="Proteomes" id="UP001231859">
    <property type="component" value="Chromosome"/>
</dbReference>
<dbReference type="EMBL" id="CP123759">
    <property type="protein sequence ID" value="WGO83497.1"/>
    <property type="molecule type" value="Genomic_DNA"/>
</dbReference>
<evidence type="ECO:0000313" key="2">
    <source>
        <dbReference type="EMBL" id="WGO83497.1"/>
    </source>
</evidence>
<evidence type="ECO:0000313" key="3">
    <source>
        <dbReference type="Proteomes" id="UP001231859"/>
    </source>
</evidence>
<keyword evidence="3" id="KW-1185">Reference proteome</keyword>
<dbReference type="RefSeq" id="WP_280938210.1">
    <property type="nucleotide sequence ID" value="NZ_CP123759.1"/>
</dbReference>
<accession>A0ABY8P2Q0</accession>
<sequence length="72" mass="8303">MKIFRILMMGMLIMDEPAWGQNYLAPRDSRLGDNYNELELRNMPDLPKYAPRPKTQQGSDKCLEKIGTTRSG</sequence>
<gene>
    <name evidence="2" type="ORF">QG404_14450</name>
</gene>
<proteinExistence type="predicted"/>
<reference evidence="2 3" key="1">
    <citation type="submission" date="2023-04" db="EMBL/GenBank/DDBJ databases">
        <title>Genome dynamics across the evolutionary transition to endosymbiosis.</title>
        <authorList>
            <person name="Siozios S."/>
            <person name="Nadal-Jimenez P."/>
            <person name="Azagi T."/>
            <person name="Sprong H."/>
            <person name="Frost C.L."/>
            <person name="Parratt S.R."/>
            <person name="Taylor G."/>
            <person name="Brettell L."/>
            <person name="Lew K.C."/>
            <person name="Croft L."/>
            <person name="King K.C."/>
            <person name="Brockhurst M.A."/>
            <person name="Hypsa V."/>
            <person name="Novakova E."/>
            <person name="Darby A.C."/>
            <person name="Hurst G.D.D."/>
        </authorList>
    </citation>
    <scope>NUCLEOTIDE SEQUENCE [LARGE SCALE GENOMIC DNA]</scope>
    <source>
        <strain evidence="3">aApi_AU</strain>
    </source>
</reference>
<name>A0ABY8P2Q0_9GAMM</name>
<evidence type="ECO:0000256" key="1">
    <source>
        <dbReference type="SAM" id="MobiDB-lite"/>
    </source>
</evidence>
<protein>
    <submittedName>
        <fullName evidence="2">Uncharacterized protein</fullName>
    </submittedName>
</protein>
<feature type="region of interest" description="Disordered" evidence="1">
    <location>
        <begin position="43"/>
        <end position="72"/>
    </location>
</feature>
<organism evidence="2 3">
    <name type="scientific">Arsenophonus apicola</name>
    <dbReference type="NCBI Taxonomy" id="2879119"/>
    <lineage>
        <taxon>Bacteria</taxon>
        <taxon>Pseudomonadati</taxon>
        <taxon>Pseudomonadota</taxon>
        <taxon>Gammaproteobacteria</taxon>
        <taxon>Enterobacterales</taxon>
        <taxon>Morganellaceae</taxon>
        <taxon>Arsenophonus</taxon>
    </lineage>
</organism>